<feature type="chain" id="PRO_5045239662" description="Gram-positive cocci surface proteins LPxTG domain-containing protein" evidence="3">
    <location>
        <begin position="31"/>
        <end position="244"/>
    </location>
</feature>
<keyword evidence="2" id="KW-0472">Membrane</keyword>
<name>A0ABN3W899_9ACTN</name>
<protein>
    <recommendedName>
        <fullName evidence="6">Gram-positive cocci surface proteins LPxTG domain-containing protein</fullName>
    </recommendedName>
</protein>
<keyword evidence="2" id="KW-1133">Transmembrane helix</keyword>
<evidence type="ECO:0008006" key="6">
    <source>
        <dbReference type="Google" id="ProtNLM"/>
    </source>
</evidence>
<feature type="region of interest" description="Disordered" evidence="1">
    <location>
        <begin position="155"/>
        <end position="174"/>
    </location>
</feature>
<reference evidence="4 5" key="1">
    <citation type="journal article" date="2019" name="Int. J. Syst. Evol. Microbiol.">
        <title>The Global Catalogue of Microorganisms (GCM) 10K type strain sequencing project: providing services to taxonomists for standard genome sequencing and annotation.</title>
        <authorList>
            <consortium name="The Broad Institute Genomics Platform"/>
            <consortium name="The Broad Institute Genome Sequencing Center for Infectious Disease"/>
            <person name="Wu L."/>
            <person name="Ma J."/>
        </authorList>
    </citation>
    <scope>NUCLEOTIDE SEQUENCE [LARGE SCALE GENOMIC DNA]</scope>
    <source>
        <strain evidence="4 5">JCM 6242</strain>
    </source>
</reference>
<dbReference type="EMBL" id="BAAAVI010000077">
    <property type="protein sequence ID" value="GAA2903803.1"/>
    <property type="molecule type" value="Genomic_DNA"/>
</dbReference>
<evidence type="ECO:0000313" key="4">
    <source>
        <dbReference type="EMBL" id="GAA2903803.1"/>
    </source>
</evidence>
<evidence type="ECO:0000313" key="5">
    <source>
        <dbReference type="Proteomes" id="UP001500831"/>
    </source>
</evidence>
<dbReference type="RefSeq" id="WP_344980476.1">
    <property type="nucleotide sequence ID" value="NZ_BAAAVI010000077.1"/>
</dbReference>
<keyword evidence="3" id="KW-0732">Signal</keyword>
<evidence type="ECO:0000256" key="3">
    <source>
        <dbReference type="SAM" id="SignalP"/>
    </source>
</evidence>
<dbReference type="Proteomes" id="UP001500831">
    <property type="component" value="Unassembled WGS sequence"/>
</dbReference>
<evidence type="ECO:0000256" key="2">
    <source>
        <dbReference type="SAM" id="Phobius"/>
    </source>
</evidence>
<feature type="transmembrane region" description="Helical" evidence="2">
    <location>
        <begin position="215"/>
        <end position="236"/>
    </location>
</feature>
<comment type="caution">
    <text evidence="4">The sequence shown here is derived from an EMBL/GenBank/DDBJ whole genome shotgun (WGS) entry which is preliminary data.</text>
</comment>
<proteinExistence type="predicted"/>
<keyword evidence="5" id="KW-1185">Reference proteome</keyword>
<gene>
    <name evidence="4" type="ORF">GCM10010517_69830</name>
</gene>
<organism evidence="4 5">
    <name type="scientific">Streptosporangium fragile</name>
    <dbReference type="NCBI Taxonomy" id="46186"/>
    <lineage>
        <taxon>Bacteria</taxon>
        <taxon>Bacillati</taxon>
        <taxon>Actinomycetota</taxon>
        <taxon>Actinomycetes</taxon>
        <taxon>Streptosporangiales</taxon>
        <taxon>Streptosporangiaceae</taxon>
        <taxon>Streptosporangium</taxon>
    </lineage>
</organism>
<evidence type="ECO:0000256" key="1">
    <source>
        <dbReference type="SAM" id="MobiDB-lite"/>
    </source>
</evidence>
<accession>A0ABN3W899</accession>
<feature type="signal peptide" evidence="3">
    <location>
        <begin position="1"/>
        <end position="30"/>
    </location>
</feature>
<keyword evidence="2" id="KW-0812">Transmembrane</keyword>
<sequence>MKQPTEILSRWAMMAAVAAMIAGAAGPVMAARADGEVQLSPYRTEPGATVKIIVFECEGPAFAESEGFVEDVALEDDDLGTMVGWARIDDDALGGSYGIEVDCQGGGGRRFGTFHVLGEYGFGGYGPETGGGGLASADAAGEAGAAGRGSAVSGATAGSGAVTGGEGADRSGATAGSGAVIGSGAVAGRGSAAGGAGARTGSEAAGGPERVPTALLGWGAGATAALVAVGGLVLAVRRRAAGRG</sequence>